<protein>
    <submittedName>
        <fullName evidence="2">Class I SAM-dependent methyltransferase</fullName>
    </submittedName>
</protein>
<evidence type="ECO:0000259" key="1">
    <source>
        <dbReference type="Pfam" id="PF08242"/>
    </source>
</evidence>
<feature type="domain" description="Methyltransferase type 12" evidence="1">
    <location>
        <begin position="74"/>
        <end position="169"/>
    </location>
</feature>
<dbReference type="GO" id="GO:0032259">
    <property type="term" value="P:methylation"/>
    <property type="evidence" value="ECO:0007669"/>
    <property type="project" value="UniProtKB-KW"/>
</dbReference>
<evidence type="ECO:0000313" key="3">
    <source>
        <dbReference type="Proteomes" id="UP000316584"/>
    </source>
</evidence>
<name>A0A518N5F3_9GAMM</name>
<dbReference type="OrthoDB" id="8093725at2"/>
<dbReference type="Proteomes" id="UP000316584">
    <property type="component" value="Chromosome"/>
</dbReference>
<proteinExistence type="predicted"/>
<organism evidence="2 3">
    <name type="scientific">Luteimonas granuli</name>
    <dbReference type="NCBI Taxonomy" id="1176533"/>
    <lineage>
        <taxon>Bacteria</taxon>
        <taxon>Pseudomonadati</taxon>
        <taxon>Pseudomonadota</taxon>
        <taxon>Gammaproteobacteria</taxon>
        <taxon>Lysobacterales</taxon>
        <taxon>Lysobacteraceae</taxon>
        <taxon>Luteimonas</taxon>
    </lineage>
</organism>
<dbReference type="EMBL" id="CP042218">
    <property type="protein sequence ID" value="QDW67160.1"/>
    <property type="molecule type" value="Genomic_DNA"/>
</dbReference>
<dbReference type="KEGG" id="lug:FPZ22_09905"/>
<dbReference type="SUPFAM" id="SSF53335">
    <property type="entry name" value="S-adenosyl-L-methionine-dependent methyltransferases"/>
    <property type="match status" value="1"/>
</dbReference>
<accession>A0A518N5F3</accession>
<keyword evidence="2" id="KW-0808">Transferase</keyword>
<reference evidence="2 3" key="1">
    <citation type="submission" date="2019-07" db="EMBL/GenBank/DDBJ databases">
        <title>Full genome sequence of Luteimonas sp. Gr-4.</title>
        <authorList>
            <person name="Im W.-T."/>
        </authorList>
    </citation>
    <scope>NUCLEOTIDE SEQUENCE [LARGE SCALE GENOMIC DNA]</scope>
    <source>
        <strain evidence="2 3">Gr-4</strain>
    </source>
</reference>
<keyword evidence="3" id="KW-1185">Reference proteome</keyword>
<gene>
    <name evidence="2" type="ORF">FPZ22_09905</name>
</gene>
<dbReference type="GO" id="GO:0008168">
    <property type="term" value="F:methyltransferase activity"/>
    <property type="evidence" value="ECO:0007669"/>
    <property type="project" value="UniProtKB-KW"/>
</dbReference>
<dbReference type="InterPro" id="IPR029063">
    <property type="entry name" value="SAM-dependent_MTases_sf"/>
</dbReference>
<dbReference type="InterPro" id="IPR013217">
    <property type="entry name" value="Methyltransf_12"/>
</dbReference>
<dbReference type="Pfam" id="PF08242">
    <property type="entry name" value="Methyltransf_12"/>
    <property type="match status" value="1"/>
</dbReference>
<sequence length="246" mass="26094">MLFRACPSCCGGDAPAGGRQRPEGRTMKIGPAVRRLMPPGFERRAAAVYRRVFVDLRKIAAVLARALPTDAHLLDVGGGDGELLNHLLAARPDLRVTMVDVAGSVGKFVEPAPGARVRRLPCTTIETHLERLEAPYDAALVSDVMHHLPGGYRPQFLRSIRGALAPGGSIFVKDIEPGHPIAWLSLVCDRYVSGDRGVALVSLAELVALAEAELAPLAAAAEIGLHRVDAPNYLVRLDLAAPGSAA</sequence>
<evidence type="ECO:0000313" key="2">
    <source>
        <dbReference type="EMBL" id="QDW67160.1"/>
    </source>
</evidence>
<dbReference type="Gene3D" id="3.40.50.150">
    <property type="entry name" value="Vaccinia Virus protein VP39"/>
    <property type="match status" value="1"/>
</dbReference>
<dbReference type="CDD" id="cd02440">
    <property type="entry name" value="AdoMet_MTases"/>
    <property type="match status" value="1"/>
</dbReference>
<dbReference type="AlphaFoldDB" id="A0A518N5F3"/>
<keyword evidence="2" id="KW-0489">Methyltransferase</keyword>